<keyword evidence="9" id="KW-1185">Reference proteome</keyword>
<feature type="domain" description="Fibronectin type-III" evidence="7">
    <location>
        <begin position="713"/>
        <end position="803"/>
    </location>
</feature>
<dbReference type="PANTHER" id="PTHR13817:SF151">
    <property type="entry name" value="TITIN"/>
    <property type="match status" value="1"/>
</dbReference>
<feature type="domain" description="Fibronectin type-III" evidence="7">
    <location>
        <begin position="901"/>
        <end position="996"/>
    </location>
</feature>
<protein>
    <recommendedName>
        <fullName evidence="7">Fibronectin type-III domain-containing protein</fullName>
    </recommendedName>
</protein>
<proteinExistence type="predicted"/>
<feature type="chain" id="PRO_5046727992" description="Fibronectin type-III domain-containing protein" evidence="6">
    <location>
        <begin position="36"/>
        <end position="1346"/>
    </location>
</feature>
<evidence type="ECO:0000256" key="2">
    <source>
        <dbReference type="ARBA" id="ARBA00023295"/>
    </source>
</evidence>
<keyword evidence="3" id="KW-0119">Carbohydrate metabolism</keyword>
<evidence type="ECO:0000256" key="6">
    <source>
        <dbReference type="SAM" id="SignalP"/>
    </source>
</evidence>
<keyword evidence="5" id="KW-0472">Membrane</keyword>
<dbReference type="PRINTS" id="PR00014">
    <property type="entry name" value="FNTYPEIII"/>
</dbReference>
<dbReference type="Pfam" id="PF00041">
    <property type="entry name" value="fn3"/>
    <property type="match status" value="7"/>
</dbReference>
<organism evidence="8 9">
    <name type="scientific">Agrococcus versicolor</name>
    <dbReference type="NCBI Taxonomy" id="501482"/>
    <lineage>
        <taxon>Bacteria</taxon>
        <taxon>Bacillati</taxon>
        <taxon>Actinomycetota</taxon>
        <taxon>Actinomycetes</taxon>
        <taxon>Micrococcales</taxon>
        <taxon>Microbacteriaceae</taxon>
        <taxon>Agrococcus</taxon>
    </lineage>
</organism>
<dbReference type="InterPro" id="IPR013783">
    <property type="entry name" value="Ig-like_fold"/>
</dbReference>
<evidence type="ECO:0000256" key="3">
    <source>
        <dbReference type="ARBA" id="ARBA00023326"/>
    </source>
</evidence>
<feature type="compositionally biased region" description="Gly residues" evidence="4">
    <location>
        <begin position="1295"/>
        <end position="1306"/>
    </location>
</feature>
<dbReference type="Gene3D" id="2.60.40.10">
    <property type="entry name" value="Immunoglobulins"/>
    <property type="match status" value="12"/>
</dbReference>
<feature type="domain" description="Fibronectin type-III" evidence="7">
    <location>
        <begin position="804"/>
        <end position="900"/>
    </location>
</feature>
<evidence type="ECO:0000256" key="4">
    <source>
        <dbReference type="SAM" id="MobiDB-lite"/>
    </source>
</evidence>
<feature type="domain" description="Fibronectin type-III" evidence="7">
    <location>
        <begin position="1091"/>
        <end position="1184"/>
    </location>
</feature>
<keyword evidence="1" id="KW-0677">Repeat</keyword>
<feature type="domain" description="Fibronectin type-III" evidence="7">
    <location>
        <begin position="336"/>
        <end position="424"/>
    </location>
</feature>
<dbReference type="InterPro" id="IPR050964">
    <property type="entry name" value="Striated_Muscle_Regulatory"/>
</dbReference>
<dbReference type="CDD" id="cd00063">
    <property type="entry name" value="FN3"/>
    <property type="match status" value="11"/>
</dbReference>
<keyword evidence="2" id="KW-0378">Hydrolase</keyword>
<comment type="caution">
    <text evidence="8">The sequence shown here is derived from an EMBL/GenBank/DDBJ whole genome shotgun (WGS) entry which is preliminary data.</text>
</comment>
<keyword evidence="5" id="KW-0812">Transmembrane</keyword>
<feature type="signal peptide" evidence="6">
    <location>
        <begin position="1"/>
        <end position="35"/>
    </location>
</feature>
<dbReference type="PROSITE" id="PS50853">
    <property type="entry name" value="FN3"/>
    <property type="match status" value="11"/>
</dbReference>
<dbReference type="SMART" id="SM00060">
    <property type="entry name" value="FN3"/>
    <property type="match status" value="12"/>
</dbReference>
<evidence type="ECO:0000256" key="1">
    <source>
        <dbReference type="ARBA" id="ARBA00022737"/>
    </source>
</evidence>
<keyword evidence="2" id="KW-0326">Glycosidase</keyword>
<keyword evidence="6" id="KW-0732">Signal</keyword>
<name>A0ABN3AWJ0_9MICO</name>
<dbReference type="EMBL" id="BAAAQT010000008">
    <property type="protein sequence ID" value="GAA2175706.1"/>
    <property type="molecule type" value="Genomic_DNA"/>
</dbReference>
<feature type="transmembrane region" description="Helical" evidence="5">
    <location>
        <begin position="1319"/>
        <end position="1337"/>
    </location>
</feature>
<feature type="domain" description="Fibronectin type-III" evidence="7">
    <location>
        <begin position="426"/>
        <end position="523"/>
    </location>
</feature>
<feature type="domain" description="Fibronectin type-III" evidence="7">
    <location>
        <begin position="615"/>
        <end position="712"/>
    </location>
</feature>
<dbReference type="Proteomes" id="UP001501599">
    <property type="component" value="Unassembled WGS sequence"/>
</dbReference>
<feature type="region of interest" description="Disordered" evidence="4">
    <location>
        <begin position="1282"/>
        <end position="1313"/>
    </location>
</feature>
<keyword evidence="5" id="KW-1133">Transmembrane helix</keyword>
<reference evidence="8 9" key="1">
    <citation type="journal article" date="2019" name="Int. J. Syst. Evol. Microbiol.">
        <title>The Global Catalogue of Microorganisms (GCM) 10K type strain sequencing project: providing services to taxonomists for standard genome sequencing and annotation.</title>
        <authorList>
            <consortium name="The Broad Institute Genomics Platform"/>
            <consortium name="The Broad Institute Genome Sequencing Center for Infectious Disease"/>
            <person name="Wu L."/>
            <person name="Ma J."/>
        </authorList>
    </citation>
    <scope>NUCLEOTIDE SEQUENCE [LARGE SCALE GENOMIC DNA]</scope>
    <source>
        <strain evidence="8 9">JCM 16026</strain>
    </source>
</reference>
<evidence type="ECO:0000259" key="7">
    <source>
        <dbReference type="PROSITE" id="PS50853"/>
    </source>
</evidence>
<dbReference type="InterPro" id="IPR036116">
    <property type="entry name" value="FN3_sf"/>
</dbReference>
<dbReference type="RefSeq" id="WP_344344444.1">
    <property type="nucleotide sequence ID" value="NZ_BAAAQT010000008.1"/>
</dbReference>
<feature type="domain" description="Fibronectin type-III" evidence="7">
    <location>
        <begin position="145"/>
        <end position="246"/>
    </location>
</feature>
<evidence type="ECO:0000313" key="8">
    <source>
        <dbReference type="EMBL" id="GAA2175706.1"/>
    </source>
</evidence>
<evidence type="ECO:0000313" key="9">
    <source>
        <dbReference type="Proteomes" id="UP001501599"/>
    </source>
</evidence>
<accession>A0ABN3AWJ0</accession>
<feature type="domain" description="Fibronectin type-III" evidence="7">
    <location>
        <begin position="524"/>
        <end position="614"/>
    </location>
</feature>
<keyword evidence="3" id="KW-0624">Polysaccharide degradation</keyword>
<dbReference type="PANTHER" id="PTHR13817">
    <property type="entry name" value="TITIN"/>
    <property type="match status" value="1"/>
</dbReference>
<sequence length="1346" mass="133576">MATASVTRPRRVLHALLAGVVAATTALTGALVAPAAPADAAAGPAAAPQADPAIVPPTAPRNVAIATLRDGGVRVTWQEPADWGTGTERSYTLQWQGVRTTSSTTQVVFEPTVFQVGVTYSIVVSTYTTQGAGSAAPVQYTRTGRPQAPTAVTAVPGGPGTVALDWAAPVNTGGLPITRYDVFQRQVGSGAWVPGPSGIAPTQRGAFVTGLTVGVEYEFKVVASNSVGEGSDSGTARVVVIDVPRPPTIQSYVVGDGRVDLTWEASPGAASYAVEVNQGGSGYVEWPSTISGTSGFITGLANGTFYDVRIGAINAAGRSASTSVRVQPIAPEVPDAPQSLQATLAGPERVLLQWQAPASDGRSQITSYVVQRFVQGVGWTGIGQPSGLSLEVGQEAGTTVQYRVTAVNAVGEGSPSGSVSIAAVLVPAAPQGVVATRGDGSVALSWSAVPSSAEAPVDGYVVEQRIPGGPWGASTNVAIDGTTARITGLVNGTTLELRVLAVNAAGRGAASAAVTATPATVPGVPLALQASVGGPGVVLLQWQAPTSDGGAALDVYTVERRFAGESTWRIWTITGGTSVRLGQEVGEALEYRVYARNDVGAGQPTGAVTFIAITTPAAPQDVVATGGDASVTLTWSAVPSTAAAPVDGYVVEQRIGDGEWAAPTSVAIVGTSAAITGLANGTAIELRVVAVNAAGRGPDGATVTATPATVPGAPTGLVAVAGAGQVTLTWTAPEADGGAVVSGYVVQRLVDTSWVAAASTSVVGTSATVGGLTNGVEVALRVVAVNRVGAGAASGSIAATPFTVPDAVTGLQSTPASTTVSLTWVAPAFDGGSAITAYVVEQRIAGGDWAPAAAVVTGTSAVVSGLTNGESYDLRVVPVNAAGRGAVGATVSETPYTVPDAPTGLRATAQDEALSVAWTAPAFDGGADVERYVLEIRAVGATDWTAVLADDVDGTTALVSGLVNGQAYELRVSAVNAAGAGIPSDAITAVPITVPGAPTGLAATPGDEQATLAWVAPAVTGGATIDGYVVERLVDGEWIAAAATIDGTTAVVTGLENGDVASLRVAAVNAAGTGARSATVEVSPFTTSDAPMGLVALASDGQIVVSWQAPTSLGGRDLLGYVVQQRVDGEWTVVATTTTATTVTLTALPNGVAVELRVAAVTADAGAGAFTAPVAATPFAFAPTVVGPTGAPLAGATLRGGDVVTVTAQGLPTGARVVVELRSTPVELASVLVGADGVLRVQARIPADATVGAHELVVLLTGEDLVFAPSVTAFAIEATPVAPTPSAPAPTAGGSSSGGSSHGGPSSGTATLPRTGAEGLLPMLLLAFALLGAGVAVRRRTAVRER</sequence>
<evidence type="ECO:0000256" key="5">
    <source>
        <dbReference type="SAM" id="Phobius"/>
    </source>
</evidence>
<gene>
    <name evidence="8" type="ORF">GCM10009846_26640</name>
</gene>
<feature type="domain" description="Fibronectin type-III" evidence="7">
    <location>
        <begin position="997"/>
        <end position="1090"/>
    </location>
</feature>
<dbReference type="InterPro" id="IPR003961">
    <property type="entry name" value="FN3_dom"/>
</dbReference>
<dbReference type="SUPFAM" id="SSF49265">
    <property type="entry name" value="Fibronectin type III"/>
    <property type="match status" value="6"/>
</dbReference>
<feature type="domain" description="Fibronectin type-III" evidence="7">
    <location>
        <begin position="59"/>
        <end position="144"/>
    </location>
</feature>